<dbReference type="SMART" id="SM00742">
    <property type="entry name" value="Hr1"/>
    <property type="match status" value="1"/>
</dbReference>
<keyword evidence="4" id="KW-0597">Phosphoprotein</keyword>
<dbReference type="SUPFAM" id="SSF50156">
    <property type="entry name" value="PDZ domain-like"/>
    <property type="match status" value="1"/>
</dbReference>
<accession>A0A8V5GTQ5</accession>
<protein>
    <recommendedName>
        <fullName evidence="6">Rhophilin-2</fullName>
    </recommendedName>
    <alternativeName>
        <fullName evidence="7">GTP-Rho-binding protein 2</fullName>
    </alternativeName>
</protein>
<dbReference type="SMART" id="SM00228">
    <property type="entry name" value="PDZ"/>
    <property type="match status" value="1"/>
</dbReference>
<evidence type="ECO:0000256" key="3">
    <source>
        <dbReference type="ARBA" id="ARBA00022490"/>
    </source>
</evidence>
<evidence type="ECO:0000313" key="10">
    <source>
        <dbReference type="Proteomes" id="UP000694405"/>
    </source>
</evidence>
<dbReference type="PANTHER" id="PTHR23031:SF5">
    <property type="entry name" value="RHOPHILIN-2-RELATED"/>
    <property type="match status" value="1"/>
</dbReference>
<dbReference type="CDD" id="cd11634">
    <property type="entry name" value="HR1_Rhophilin-2"/>
    <property type="match status" value="1"/>
</dbReference>
<dbReference type="Gene3D" id="2.30.42.10">
    <property type="match status" value="1"/>
</dbReference>
<dbReference type="Pfam" id="PF03097">
    <property type="entry name" value="BRO1"/>
    <property type="match status" value="1"/>
</dbReference>
<keyword evidence="5" id="KW-0175">Coiled coil</keyword>
<accession>A0A8C6K018</accession>
<dbReference type="FunFam" id="1.10.287.160:FF:000007">
    <property type="entry name" value="Rhophilin-2"/>
    <property type="match status" value="1"/>
</dbReference>
<gene>
    <name evidence="9" type="primary">LOC101875675</name>
</gene>
<dbReference type="PROSITE" id="PS50106">
    <property type="entry name" value="PDZ"/>
    <property type="match status" value="1"/>
</dbReference>
<dbReference type="InterPro" id="IPR038499">
    <property type="entry name" value="BRO1_sf"/>
</dbReference>
<sequence length="800" mass="88756">MGSETQPAGRGGRRGAPGCASSQSWHSLSLDDGHLDHPAAGLLRPAVRRSLHRPHQCRPSAGKRIPLRGGQAAPPRRHRGGAGRCRGGSGGIFRRVGAALSSVCLAAAAEEGLTRPEMTDALSPRGCQPAEQAEDGYFRKGCNPLAETGRSKLQNQRAVLNQQILRAVRMRAGAENLLRATTNNKVKEQVLLELSFVNSDLQILKEELEGLNISVEVYQNSEETFSIPLVPLGLKETKEVDFTLPLKDFILEHYSEDSSEYEDEIADLMDLRQACRTPSRDEAGIEMLISYFLQLGYVENRFFPPTRHMGVLFTWYDSFTGVPVCQPNLLLEKASILFNIGALYTQIGTRCNRQTQAGLENAVDAFQRAAGVLSYLKETFTHTPSYDMSPAMLNVLVKMMLAQAQECVFEQIGLPGIRNEFFTLVKMTQEVAKVGEVYMLVNTAMNQEPVKENIPYSWSKLAQIKSDHYKALAHYFIATILCDHELQPGDDEDQQEKALSQMYDYVPEGLLVLTVLKDKVQRKQLGKAHLRKAIIYHEEALRVCGLCKKLRNIDVLQEVLTAAHKRSLLKYAQQETEDDFLSLIQAPDILSKTEHKIEAIAPQLSKVKVKDFFHRLGPLTVFSAKQRWTAPRTIRIHHEAGGLGFSLKGGSPVQIYCLDPACSAALMGLKEGDYIVAIGGVDCKWLGVNEVLEKFRSVGEQPIEFEVISCQDTTASVHSKSATYSVGMQKTYSLICLAMEEDKIDQTKKAPLKLPFLSWGTKNRQKAASTLCLPSAVAGNSQVKKKLSPFTILNTESSLY</sequence>
<dbReference type="InterPro" id="IPR047138">
    <property type="entry name" value="RHPN1_2"/>
</dbReference>
<name>A0A8C6K018_MELUD</name>
<dbReference type="PANTHER" id="PTHR23031">
    <property type="entry name" value="RHOPHILIN"/>
    <property type="match status" value="1"/>
</dbReference>
<comment type="subcellular location">
    <subcellularLocation>
        <location evidence="1">Cytoplasm</location>
    </subcellularLocation>
</comment>
<feature type="region of interest" description="Disordered" evidence="8">
    <location>
        <begin position="1"/>
        <end position="25"/>
    </location>
</feature>
<dbReference type="GO" id="GO:0051497">
    <property type="term" value="P:negative regulation of stress fiber assembly"/>
    <property type="evidence" value="ECO:0007669"/>
    <property type="project" value="TreeGrafter"/>
</dbReference>
<dbReference type="PROSITE" id="PS51180">
    <property type="entry name" value="BRO1"/>
    <property type="match status" value="1"/>
</dbReference>
<evidence type="ECO:0000256" key="6">
    <source>
        <dbReference type="ARBA" id="ARBA00044090"/>
    </source>
</evidence>
<dbReference type="SMART" id="SM01041">
    <property type="entry name" value="BRO1"/>
    <property type="match status" value="1"/>
</dbReference>
<dbReference type="SUPFAM" id="SSF46585">
    <property type="entry name" value="HR1 repeat"/>
    <property type="match status" value="1"/>
</dbReference>
<dbReference type="InterPro" id="IPR047902">
    <property type="entry name" value="RHPN2_BRO1"/>
</dbReference>
<keyword evidence="3" id="KW-0963">Cytoplasm</keyword>
<dbReference type="InterPro" id="IPR001478">
    <property type="entry name" value="PDZ"/>
</dbReference>
<evidence type="ECO:0000256" key="5">
    <source>
        <dbReference type="ARBA" id="ARBA00023054"/>
    </source>
</evidence>
<dbReference type="PROSITE" id="PS51860">
    <property type="entry name" value="REM_1"/>
    <property type="match status" value="1"/>
</dbReference>
<dbReference type="FunFam" id="2.30.42.10:FF:000160">
    <property type="entry name" value="RHPN1 isoform 1"/>
    <property type="match status" value="1"/>
</dbReference>
<evidence type="ECO:0000256" key="2">
    <source>
        <dbReference type="ARBA" id="ARBA00010369"/>
    </source>
</evidence>
<dbReference type="InterPro" id="IPR049603">
    <property type="entry name" value="Rhophilin-2_HR1"/>
</dbReference>
<reference evidence="9" key="3">
    <citation type="submission" date="2025-09" db="UniProtKB">
        <authorList>
            <consortium name="Ensembl"/>
        </authorList>
    </citation>
    <scope>IDENTIFICATION</scope>
</reference>
<dbReference type="CDD" id="cd09249">
    <property type="entry name" value="BRO1_Rhophilin_2"/>
    <property type="match status" value="1"/>
</dbReference>
<dbReference type="Gene3D" id="1.25.40.280">
    <property type="entry name" value="alix/aip1 like domains"/>
    <property type="match status" value="1"/>
</dbReference>
<dbReference type="GO" id="GO:0005737">
    <property type="term" value="C:cytoplasm"/>
    <property type="evidence" value="ECO:0007669"/>
    <property type="project" value="UniProtKB-SubCell"/>
</dbReference>
<evidence type="ECO:0000313" key="9">
    <source>
        <dbReference type="Ensembl" id="ENSMUNP00000019317.2"/>
    </source>
</evidence>
<dbReference type="Pfam" id="PF02185">
    <property type="entry name" value="HR1"/>
    <property type="match status" value="1"/>
</dbReference>
<evidence type="ECO:0000256" key="4">
    <source>
        <dbReference type="ARBA" id="ARBA00022553"/>
    </source>
</evidence>
<organism evidence="9 10">
    <name type="scientific">Melopsittacus undulatus</name>
    <name type="common">Budgerigar</name>
    <name type="synonym">Psittacus undulatus</name>
    <dbReference type="NCBI Taxonomy" id="13146"/>
    <lineage>
        <taxon>Eukaryota</taxon>
        <taxon>Metazoa</taxon>
        <taxon>Chordata</taxon>
        <taxon>Craniata</taxon>
        <taxon>Vertebrata</taxon>
        <taxon>Euteleostomi</taxon>
        <taxon>Archelosauria</taxon>
        <taxon>Archosauria</taxon>
        <taxon>Dinosauria</taxon>
        <taxon>Saurischia</taxon>
        <taxon>Theropoda</taxon>
        <taxon>Coelurosauria</taxon>
        <taxon>Aves</taxon>
        <taxon>Neognathae</taxon>
        <taxon>Neoaves</taxon>
        <taxon>Telluraves</taxon>
        <taxon>Australaves</taxon>
        <taxon>Psittaciformes</taxon>
        <taxon>Psittaculidae</taxon>
        <taxon>Melopsittacus</taxon>
    </lineage>
</organism>
<dbReference type="Ensembl" id="ENSMUNT00000022164.2">
    <property type="protein sequence ID" value="ENSMUNP00000019317.2"/>
    <property type="gene ID" value="ENSMUNG00000014772.2"/>
</dbReference>
<evidence type="ECO:0000256" key="1">
    <source>
        <dbReference type="ARBA" id="ARBA00004496"/>
    </source>
</evidence>
<dbReference type="FunFam" id="1.25.40.280:FF:000003">
    <property type="entry name" value="RHPN1 isoform 1"/>
    <property type="match status" value="1"/>
</dbReference>
<dbReference type="InterPro" id="IPR011072">
    <property type="entry name" value="HR1_rho-bd"/>
</dbReference>
<dbReference type="AlphaFoldDB" id="A0A8C6K018"/>
<reference evidence="9" key="1">
    <citation type="submission" date="2020-03" db="EMBL/GenBank/DDBJ databases">
        <title>Melopsittacus undulatus (budgerigar) genome, bMelUnd1, maternal haplotype with Z.</title>
        <authorList>
            <person name="Gedman G."/>
            <person name="Mountcastle J."/>
            <person name="Haase B."/>
            <person name="Formenti G."/>
            <person name="Wright T."/>
            <person name="Apodaca J."/>
            <person name="Pelan S."/>
            <person name="Chow W."/>
            <person name="Rhie A."/>
            <person name="Howe K."/>
            <person name="Fedrigo O."/>
            <person name="Jarvis E.D."/>
        </authorList>
    </citation>
    <scope>NUCLEOTIDE SEQUENCE [LARGE SCALE GENOMIC DNA]</scope>
</reference>
<dbReference type="Gene3D" id="1.10.287.160">
    <property type="entry name" value="HR1 repeat"/>
    <property type="match status" value="1"/>
</dbReference>
<keyword evidence="10" id="KW-1185">Reference proteome</keyword>
<evidence type="ECO:0000256" key="8">
    <source>
        <dbReference type="SAM" id="MobiDB-lite"/>
    </source>
</evidence>
<dbReference type="CDD" id="cd06712">
    <property type="entry name" value="PDZ_rhophilin-like"/>
    <property type="match status" value="1"/>
</dbReference>
<dbReference type="Proteomes" id="UP000694405">
    <property type="component" value="Chromosome Z"/>
</dbReference>
<reference evidence="9" key="2">
    <citation type="submission" date="2025-08" db="UniProtKB">
        <authorList>
            <consortium name="Ensembl"/>
        </authorList>
    </citation>
    <scope>IDENTIFICATION</scope>
</reference>
<feature type="compositionally biased region" description="Basic residues" evidence="8">
    <location>
        <begin position="46"/>
        <end position="56"/>
    </location>
</feature>
<dbReference type="InterPro" id="IPR036034">
    <property type="entry name" value="PDZ_sf"/>
</dbReference>
<dbReference type="GO" id="GO:0007165">
    <property type="term" value="P:signal transduction"/>
    <property type="evidence" value="ECO:0007669"/>
    <property type="project" value="InterPro"/>
</dbReference>
<dbReference type="InterPro" id="IPR036274">
    <property type="entry name" value="HR1_rpt_sf"/>
</dbReference>
<comment type="similarity">
    <text evidence="2">Belongs to the RHPN family.</text>
</comment>
<dbReference type="InterPro" id="IPR004328">
    <property type="entry name" value="BRO1_dom"/>
</dbReference>
<feature type="region of interest" description="Disordered" evidence="8">
    <location>
        <begin position="46"/>
        <end position="87"/>
    </location>
</feature>
<proteinExistence type="inferred from homology"/>
<evidence type="ECO:0000256" key="7">
    <source>
        <dbReference type="ARBA" id="ARBA00044320"/>
    </source>
</evidence>